<feature type="domain" description="HTH araC/xylS-type" evidence="4">
    <location>
        <begin position="212"/>
        <end position="313"/>
    </location>
</feature>
<keyword evidence="6" id="KW-1185">Reference proteome</keyword>
<sequence length="313" mass="35320">MQQVFHAEQHPLARRRDAWQEALWNTFTNMDAVLSGEDGYRGTLRKGDFGPVSIIDISLSRRTIRRRRQHLSHLDKDCFYLQFIRQGHAHLIQDHRGLACSPVLATLFYSGEPYELRCQDAMHALYLEVPREKLANRLARENVPVAGNLGLGSGVGKIAAQLCMSLAAESGAIAEADKARLGEDLLNIVALAIDRDAGPQADGEPHRPARLCLIQAWIEQHLSDPDLSLETIARHHGISVRLLHHLFRQKGESPSNWIWNRRLQKCYELITARQEMHRSITEIAYSVGFSSSSHFSHAFKGKFGIRPSEARQA</sequence>
<name>A0ABP8HC74_9BURK</name>
<evidence type="ECO:0000256" key="2">
    <source>
        <dbReference type="ARBA" id="ARBA00023125"/>
    </source>
</evidence>
<dbReference type="PANTHER" id="PTHR46796">
    <property type="entry name" value="HTH-TYPE TRANSCRIPTIONAL ACTIVATOR RHAS-RELATED"/>
    <property type="match status" value="1"/>
</dbReference>
<dbReference type="PANTHER" id="PTHR46796:SF6">
    <property type="entry name" value="ARAC SUBFAMILY"/>
    <property type="match status" value="1"/>
</dbReference>
<organism evidence="5 6">
    <name type="scientific">Pigmentiphaga soli</name>
    <dbReference type="NCBI Taxonomy" id="1007095"/>
    <lineage>
        <taxon>Bacteria</taxon>
        <taxon>Pseudomonadati</taxon>
        <taxon>Pseudomonadota</taxon>
        <taxon>Betaproteobacteria</taxon>
        <taxon>Burkholderiales</taxon>
        <taxon>Alcaligenaceae</taxon>
        <taxon>Pigmentiphaga</taxon>
    </lineage>
</organism>
<evidence type="ECO:0000313" key="6">
    <source>
        <dbReference type="Proteomes" id="UP001501671"/>
    </source>
</evidence>
<dbReference type="InterPro" id="IPR035418">
    <property type="entry name" value="AraC-bd_2"/>
</dbReference>
<keyword evidence="3" id="KW-0804">Transcription</keyword>
<evidence type="ECO:0000313" key="5">
    <source>
        <dbReference type="EMBL" id="GAA4337302.1"/>
    </source>
</evidence>
<dbReference type="InterPro" id="IPR050204">
    <property type="entry name" value="AraC_XylS_family_regulators"/>
</dbReference>
<dbReference type="PRINTS" id="PR00032">
    <property type="entry name" value="HTHARAC"/>
</dbReference>
<proteinExistence type="predicted"/>
<dbReference type="SUPFAM" id="SSF46689">
    <property type="entry name" value="Homeodomain-like"/>
    <property type="match status" value="2"/>
</dbReference>
<reference evidence="6" key="1">
    <citation type="journal article" date="2019" name="Int. J. Syst. Evol. Microbiol.">
        <title>The Global Catalogue of Microorganisms (GCM) 10K type strain sequencing project: providing services to taxonomists for standard genome sequencing and annotation.</title>
        <authorList>
            <consortium name="The Broad Institute Genomics Platform"/>
            <consortium name="The Broad Institute Genome Sequencing Center for Infectious Disease"/>
            <person name="Wu L."/>
            <person name="Ma J."/>
        </authorList>
    </citation>
    <scope>NUCLEOTIDE SEQUENCE [LARGE SCALE GENOMIC DNA]</scope>
    <source>
        <strain evidence="6">JCM 17666</strain>
    </source>
</reference>
<dbReference type="Gene3D" id="1.10.10.60">
    <property type="entry name" value="Homeodomain-like"/>
    <property type="match status" value="1"/>
</dbReference>
<accession>A0ABP8HC74</accession>
<dbReference type="SMART" id="SM00342">
    <property type="entry name" value="HTH_ARAC"/>
    <property type="match status" value="1"/>
</dbReference>
<dbReference type="EMBL" id="BAABFO010000017">
    <property type="protein sequence ID" value="GAA4337302.1"/>
    <property type="molecule type" value="Genomic_DNA"/>
</dbReference>
<dbReference type="Pfam" id="PF12833">
    <property type="entry name" value="HTH_18"/>
    <property type="match status" value="1"/>
</dbReference>
<keyword evidence="2" id="KW-0238">DNA-binding</keyword>
<comment type="caution">
    <text evidence="5">The sequence shown here is derived from an EMBL/GenBank/DDBJ whole genome shotgun (WGS) entry which is preliminary data.</text>
</comment>
<dbReference type="InterPro" id="IPR018060">
    <property type="entry name" value="HTH_AraC"/>
</dbReference>
<evidence type="ECO:0000259" key="4">
    <source>
        <dbReference type="PROSITE" id="PS01124"/>
    </source>
</evidence>
<keyword evidence="1" id="KW-0805">Transcription regulation</keyword>
<dbReference type="InterPro" id="IPR020449">
    <property type="entry name" value="Tscrpt_reg_AraC-type_HTH"/>
</dbReference>
<gene>
    <name evidence="5" type="ORF">GCM10023144_32830</name>
</gene>
<evidence type="ECO:0000256" key="3">
    <source>
        <dbReference type="ARBA" id="ARBA00023163"/>
    </source>
</evidence>
<dbReference type="Pfam" id="PF14525">
    <property type="entry name" value="AraC_binding_2"/>
    <property type="match status" value="1"/>
</dbReference>
<dbReference type="InterPro" id="IPR009057">
    <property type="entry name" value="Homeodomain-like_sf"/>
</dbReference>
<dbReference type="PROSITE" id="PS01124">
    <property type="entry name" value="HTH_ARAC_FAMILY_2"/>
    <property type="match status" value="1"/>
</dbReference>
<dbReference type="RefSeq" id="WP_345250953.1">
    <property type="nucleotide sequence ID" value="NZ_BAABFO010000017.1"/>
</dbReference>
<protein>
    <submittedName>
        <fullName evidence="5">Helix-turn-helix domain-containing protein</fullName>
    </submittedName>
</protein>
<evidence type="ECO:0000256" key="1">
    <source>
        <dbReference type="ARBA" id="ARBA00023015"/>
    </source>
</evidence>
<dbReference type="Proteomes" id="UP001501671">
    <property type="component" value="Unassembled WGS sequence"/>
</dbReference>